<feature type="non-terminal residue" evidence="2">
    <location>
        <position position="229"/>
    </location>
</feature>
<dbReference type="Proteomes" id="UP000521943">
    <property type="component" value="Unassembled WGS sequence"/>
</dbReference>
<dbReference type="AlphaFoldDB" id="A0A8H6MEH7"/>
<keyword evidence="3" id="KW-1185">Reference proteome</keyword>
<accession>A0A8H6MEH7</accession>
<evidence type="ECO:0000313" key="3">
    <source>
        <dbReference type="Proteomes" id="UP000521943"/>
    </source>
</evidence>
<name>A0A8H6MEH7_9AGAR</name>
<evidence type="ECO:0000313" key="2">
    <source>
        <dbReference type="EMBL" id="KAF6761027.1"/>
    </source>
</evidence>
<proteinExistence type="predicted"/>
<dbReference type="EMBL" id="JACGCI010000011">
    <property type="protein sequence ID" value="KAF6761027.1"/>
    <property type="molecule type" value="Genomic_DNA"/>
</dbReference>
<evidence type="ECO:0000256" key="1">
    <source>
        <dbReference type="SAM" id="MobiDB-lite"/>
    </source>
</evidence>
<feature type="region of interest" description="Disordered" evidence="1">
    <location>
        <begin position="1"/>
        <end position="22"/>
    </location>
</feature>
<protein>
    <submittedName>
        <fullName evidence="2">Uncharacterized protein</fullName>
    </submittedName>
</protein>
<gene>
    <name evidence="2" type="ORF">DFP72DRAFT_843272</name>
</gene>
<reference evidence="2 3" key="1">
    <citation type="submission" date="2020-07" db="EMBL/GenBank/DDBJ databases">
        <title>Comparative genomics of pyrophilous fungi reveals a link between fire events and developmental genes.</title>
        <authorList>
            <consortium name="DOE Joint Genome Institute"/>
            <person name="Steindorff A.S."/>
            <person name="Carver A."/>
            <person name="Calhoun S."/>
            <person name="Stillman K."/>
            <person name="Liu H."/>
            <person name="Lipzen A."/>
            <person name="Pangilinan J."/>
            <person name="Labutti K."/>
            <person name="Bruns T.D."/>
            <person name="Grigoriev I.V."/>
        </authorList>
    </citation>
    <scope>NUCLEOTIDE SEQUENCE [LARGE SCALE GENOMIC DNA]</scope>
    <source>
        <strain evidence="2 3">CBS 144469</strain>
    </source>
</reference>
<feature type="compositionally biased region" description="Basic and acidic residues" evidence="1">
    <location>
        <begin position="13"/>
        <end position="22"/>
    </location>
</feature>
<organism evidence="2 3">
    <name type="scientific">Ephemerocybe angulata</name>
    <dbReference type="NCBI Taxonomy" id="980116"/>
    <lineage>
        <taxon>Eukaryota</taxon>
        <taxon>Fungi</taxon>
        <taxon>Dikarya</taxon>
        <taxon>Basidiomycota</taxon>
        <taxon>Agaricomycotina</taxon>
        <taxon>Agaricomycetes</taxon>
        <taxon>Agaricomycetidae</taxon>
        <taxon>Agaricales</taxon>
        <taxon>Agaricineae</taxon>
        <taxon>Psathyrellaceae</taxon>
        <taxon>Ephemerocybe</taxon>
    </lineage>
</organism>
<sequence>MGQQNSSIVSDDAPEKRRVTRNVERYDHDTKESVQRQFILTGNALAWRKVERVPRLANPILPDIVFERTDSIEGDGPSLNLVGLCVFETTGSRAVQSFALVNYSPGRWKVDTFIELTAETDAIVCVVQSDVGEDIGFLYLDRKAMGSTQAHSAHEFSQEVEICDEQMGLTMRWKGIGILPDRFQVDDDVATQSNEYGVDRLRAFERTGELSALTDAISYLQQGVELTPR</sequence>
<comment type="caution">
    <text evidence="2">The sequence shown here is derived from an EMBL/GenBank/DDBJ whole genome shotgun (WGS) entry which is preliminary data.</text>
</comment>
<dbReference type="OrthoDB" id="9991317at2759"/>